<dbReference type="Proteomes" id="UP000694567">
    <property type="component" value="Unplaced"/>
</dbReference>
<reference evidence="1" key="2">
    <citation type="submission" date="2025-09" db="UniProtKB">
        <authorList>
            <consortium name="Ensembl"/>
        </authorList>
    </citation>
    <scope>IDENTIFICATION</scope>
</reference>
<organism evidence="1 2">
    <name type="scientific">Bubo bubo</name>
    <name type="common">Eurasian eagle-owl</name>
    <name type="synonym">Strix bubo</name>
    <dbReference type="NCBI Taxonomy" id="30461"/>
    <lineage>
        <taxon>Eukaryota</taxon>
        <taxon>Metazoa</taxon>
        <taxon>Chordata</taxon>
        <taxon>Craniata</taxon>
        <taxon>Vertebrata</taxon>
        <taxon>Euteleostomi</taxon>
        <taxon>Archelosauria</taxon>
        <taxon>Archosauria</taxon>
        <taxon>Dinosauria</taxon>
        <taxon>Saurischia</taxon>
        <taxon>Theropoda</taxon>
        <taxon>Coelurosauria</taxon>
        <taxon>Aves</taxon>
        <taxon>Neognathae</taxon>
        <taxon>Neoaves</taxon>
        <taxon>Telluraves</taxon>
        <taxon>Strigiformes</taxon>
        <taxon>Strigidae</taxon>
        <taxon>Bubo</taxon>
    </lineage>
</organism>
<evidence type="ECO:0000313" key="2">
    <source>
        <dbReference type="Proteomes" id="UP000694567"/>
    </source>
</evidence>
<evidence type="ECO:0000313" key="1">
    <source>
        <dbReference type="Ensembl" id="ENSBOBP00000006723.1"/>
    </source>
</evidence>
<accession>A0A8C0EPI4</accession>
<sequence>LMARENRVSFVVLRCSKGILSFQSLQLPARGHWSTWPAFASGQTVLKNHKPCFVDDIIRVALLTIPKPRYLKQLESYLRKELQSLDLPENCSQELKLQKSRHLWVVLDKWVCSSR</sequence>
<keyword evidence="2" id="KW-1185">Reference proteome</keyword>
<name>A0A8C0EPI4_BUBBB</name>
<dbReference type="Ensembl" id="ENSBOBT00000006897.1">
    <property type="protein sequence ID" value="ENSBOBP00000006723.1"/>
    <property type="gene ID" value="ENSBOBG00000004419.1"/>
</dbReference>
<protein>
    <submittedName>
        <fullName evidence="1">Uncharacterized protein</fullName>
    </submittedName>
</protein>
<dbReference type="AlphaFoldDB" id="A0A8C0EPI4"/>
<proteinExistence type="predicted"/>
<reference evidence="1" key="1">
    <citation type="submission" date="2025-08" db="UniProtKB">
        <authorList>
            <consortium name="Ensembl"/>
        </authorList>
    </citation>
    <scope>IDENTIFICATION</scope>
</reference>